<dbReference type="Pfam" id="PF01118">
    <property type="entry name" value="Semialdhyde_dh"/>
    <property type="match status" value="1"/>
</dbReference>
<comment type="pathway">
    <text evidence="2 19">Amino-acid biosynthesis; L-arginine biosynthesis; N(2)-acetyl-L-ornithine from L-glutamate: step 2/4.</text>
</comment>
<keyword evidence="9 19" id="KW-0808">Transferase</keyword>
<evidence type="ECO:0000259" key="22">
    <source>
        <dbReference type="PROSITE" id="PS51731"/>
    </source>
</evidence>
<dbReference type="GO" id="GO:0070401">
    <property type="term" value="F:NADP+ binding"/>
    <property type="evidence" value="ECO:0007669"/>
    <property type="project" value="InterPro"/>
</dbReference>
<comment type="pathway">
    <text evidence="3 19">Amino-acid biosynthesis; L-arginine biosynthesis; N(2)-acetyl-L-ornithine from L-glutamate: step 3/4.</text>
</comment>
<dbReference type="CDD" id="cd04252">
    <property type="entry name" value="AAK_NAGK-fArgBP"/>
    <property type="match status" value="1"/>
</dbReference>
<evidence type="ECO:0000256" key="13">
    <source>
        <dbReference type="ARBA" id="ARBA00022857"/>
    </source>
</evidence>
<keyword evidence="10 19" id="KW-0547">Nucleotide-binding</keyword>
<feature type="compositionally biased region" description="Low complexity" evidence="21">
    <location>
        <begin position="526"/>
        <end position="541"/>
    </location>
</feature>
<dbReference type="OrthoDB" id="438291at2759"/>
<evidence type="ECO:0000256" key="12">
    <source>
        <dbReference type="ARBA" id="ARBA00022840"/>
    </source>
</evidence>
<accession>A0A1Y2DU20</accession>
<comment type="catalytic activity">
    <reaction evidence="18">
        <text>N-acetyl-L-glutamate + ATP = N-acetyl-L-glutamyl 5-phosphate + ADP</text>
        <dbReference type="Rhea" id="RHEA:14629"/>
        <dbReference type="ChEBI" id="CHEBI:30616"/>
        <dbReference type="ChEBI" id="CHEBI:44337"/>
        <dbReference type="ChEBI" id="CHEBI:57936"/>
        <dbReference type="ChEBI" id="CHEBI:456216"/>
        <dbReference type="EC" id="2.7.2.8"/>
    </reaction>
</comment>
<dbReference type="EMBL" id="MCOG01000057">
    <property type="protein sequence ID" value="ORY62792.1"/>
    <property type="molecule type" value="Genomic_DNA"/>
</dbReference>
<dbReference type="GO" id="GO:0005524">
    <property type="term" value="F:ATP binding"/>
    <property type="evidence" value="ECO:0007669"/>
    <property type="project" value="UniProtKB-UniRule"/>
</dbReference>
<dbReference type="PANTHER" id="PTHR23342">
    <property type="entry name" value="N-ACETYLGLUTAMATE SYNTHASE"/>
    <property type="match status" value="1"/>
</dbReference>
<dbReference type="GO" id="GO:0051287">
    <property type="term" value="F:NAD binding"/>
    <property type="evidence" value="ECO:0007669"/>
    <property type="project" value="UniProtKB-UniRule"/>
</dbReference>
<dbReference type="InterPro" id="IPR006855">
    <property type="entry name" value="Vertebrate-like_GNAT_dom"/>
</dbReference>
<evidence type="ECO:0000256" key="9">
    <source>
        <dbReference type="ARBA" id="ARBA00022679"/>
    </source>
</evidence>
<comment type="caution">
    <text evidence="23">The sequence shown here is derived from an EMBL/GenBank/DDBJ whole genome shotgun (WGS) entry which is preliminary data.</text>
</comment>
<name>A0A1Y2DU20_9FUNG</name>
<dbReference type="Proteomes" id="UP000193920">
    <property type="component" value="Unassembled WGS sequence"/>
</dbReference>
<keyword evidence="8 19" id="KW-0028">Amino-acid biosynthesis</keyword>
<gene>
    <name evidence="23" type="ORF">LY90DRAFT_668332</name>
</gene>
<organism evidence="23 24">
    <name type="scientific">Neocallimastix californiae</name>
    <dbReference type="NCBI Taxonomy" id="1754190"/>
    <lineage>
        <taxon>Eukaryota</taxon>
        <taxon>Fungi</taxon>
        <taxon>Fungi incertae sedis</taxon>
        <taxon>Chytridiomycota</taxon>
        <taxon>Chytridiomycota incertae sedis</taxon>
        <taxon>Neocallimastigomycetes</taxon>
        <taxon>Neocallimastigales</taxon>
        <taxon>Neocallimastigaceae</taxon>
        <taxon>Neocallimastix</taxon>
    </lineage>
</organism>
<proteinExistence type="inferred from homology"/>
<keyword evidence="15 19" id="KW-0560">Oxidoreductase</keyword>
<comment type="similarity">
    <text evidence="4 19">In the N-terminal section; belongs to the acetylglutamate kinase family.</text>
</comment>
<dbReference type="NCBIfam" id="TIGR00761">
    <property type="entry name" value="argB"/>
    <property type="match status" value="1"/>
</dbReference>
<dbReference type="SMART" id="SM00859">
    <property type="entry name" value="Semialdhyde_dh"/>
    <property type="match status" value="1"/>
</dbReference>
<dbReference type="Gene3D" id="3.30.360.10">
    <property type="entry name" value="Dihydrodipicolinate Reductase, domain 2"/>
    <property type="match status" value="1"/>
</dbReference>
<evidence type="ECO:0000256" key="15">
    <source>
        <dbReference type="ARBA" id="ARBA00023002"/>
    </source>
</evidence>
<evidence type="ECO:0000256" key="4">
    <source>
        <dbReference type="ARBA" id="ARBA00006830"/>
    </source>
</evidence>
<evidence type="ECO:0000256" key="3">
    <source>
        <dbReference type="ARBA" id="ARBA00004862"/>
    </source>
</evidence>
<dbReference type="STRING" id="1754190.A0A1Y2DU20"/>
<dbReference type="FunFam" id="3.30.360.10:FF:000019">
    <property type="entry name" value="Bifunctional acetylglutamate kinase/N-acetyl-gamma-glutamyl-phosphate reductase"/>
    <property type="match status" value="1"/>
</dbReference>
<dbReference type="PIRSF" id="PIRSF036440">
    <property type="entry name" value="ARG5-6"/>
    <property type="match status" value="1"/>
</dbReference>
<feature type="active site" evidence="20">
    <location>
        <position position="687"/>
    </location>
</feature>
<dbReference type="EC" id="2.7.2.8" evidence="6"/>
<feature type="region of interest" description="Disordered" evidence="21">
    <location>
        <begin position="526"/>
        <end position="548"/>
    </location>
</feature>
<dbReference type="InterPro" id="IPR004662">
    <property type="entry name" value="AcgluKinase_fam"/>
</dbReference>
<dbReference type="Gene3D" id="3.40.50.720">
    <property type="entry name" value="NAD(P)-binding Rossmann-like Domain"/>
    <property type="match status" value="1"/>
</dbReference>
<evidence type="ECO:0000256" key="1">
    <source>
        <dbReference type="ARBA" id="ARBA00004173"/>
    </source>
</evidence>
<evidence type="ECO:0000256" key="19">
    <source>
        <dbReference type="PIRNR" id="PIRNR036440"/>
    </source>
</evidence>
<dbReference type="GO" id="GO:0042450">
    <property type="term" value="P:L-arginine biosynthetic process via ornithine"/>
    <property type="evidence" value="ECO:0007669"/>
    <property type="project" value="EnsemblFungi"/>
</dbReference>
<comment type="similarity">
    <text evidence="5 19">In the C-terminal section; belongs to the NAGSA dehydrogenase family.</text>
</comment>
<keyword evidence="16 19" id="KW-0496">Mitochondrion</keyword>
<feature type="domain" description="N-acetyltransferase" evidence="22">
    <location>
        <begin position="353"/>
        <end position="506"/>
    </location>
</feature>
<dbReference type="SUPFAM" id="SSF51735">
    <property type="entry name" value="NAD(P)-binding Rossmann-fold domains"/>
    <property type="match status" value="1"/>
</dbReference>
<keyword evidence="11 19" id="KW-0418">Kinase</keyword>
<dbReference type="Pfam" id="PF04768">
    <property type="entry name" value="NAT"/>
    <property type="match status" value="1"/>
</dbReference>
<keyword evidence="12 19" id="KW-0067">ATP-binding</keyword>
<evidence type="ECO:0000256" key="6">
    <source>
        <dbReference type="ARBA" id="ARBA00013065"/>
    </source>
</evidence>
<dbReference type="InterPro" id="IPR000534">
    <property type="entry name" value="Semialdehyde_DH_NAD-bd"/>
</dbReference>
<dbReference type="InterPro" id="IPR036291">
    <property type="entry name" value="NAD(P)-bd_dom_sf"/>
</dbReference>
<dbReference type="GO" id="GO:0006355">
    <property type="term" value="P:regulation of DNA-templated transcription"/>
    <property type="evidence" value="ECO:0007669"/>
    <property type="project" value="EnsemblFungi"/>
</dbReference>
<dbReference type="PROSITE" id="PS01224">
    <property type="entry name" value="ARGC"/>
    <property type="match status" value="1"/>
</dbReference>
<evidence type="ECO:0000313" key="23">
    <source>
        <dbReference type="EMBL" id="ORY62792.1"/>
    </source>
</evidence>
<evidence type="ECO:0000256" key="11">
    <source>
        <dbReference type="ARBA" id="ARBA00022777"/>
    </source>
</evidence>
<evidence type="ECO:0000256" key="17">
    <source>
        <dbReference type="ARBA" id="ARBA00023268"/>
    </source>
</evidence>
<dbReference type="GO" id="GO:0003942">
    <property type="term" value="F:N-acetyl-gamma-glutamyl-phosphate reductase activity"/>
    <property type="evidence" value="ECO:0007669"/>
    <property type="project" value="UniProtKB-UniRule"/>
</dbReference>
<evidence type="ECO:0000256" key="21">
    <source>
        <dbReference type="SAM" id="MobiDB-lite"/>
    </source>
</evidence>
<evidence type="ECO:0000256" key="8">
    <source>
        <dbReference type="ARBA" id="ARBA00022605"/>
    </source>
</evidence>
<dbReference type="InterPro" id="IPR000706">
    <property type="entry name" value="AGPR_type-1"/>
</dbReference>
<dbReference type="NCBIfam" id="NF003387">
    <property type="entry name" value="PRK04531.1-2"/>
    <property type="match status" value="1"/>
</dbReference>
<evidence type="ECO:0000256" key="18">
    <source>
        <dbReference type="ARBA" id="ARBA00048141"/>
    </source>
</evidence>
<dbReference type="InterPro" id="IPR023013">
    <property type="entry name" value="AGPR_AS"/>
</dbReference>
<evidence type="ECO:0000256" key="16">
    <source>
        <dbReference type="ARBA" id="ARBA00023128"/>
    </source>
</evidence>
<dbReference type="HAMAP" id="MF_00150">
    <property type="entry name" value="ArgC_type1"/>
    <property type="match status" value="1"/>
</dbReference>
<dbReference type="CDD" id="cd23936">
    <property type="entry name" value="AGPR_C_ARG5_6_like"/>
    <property type="match status" value="1"/>
</dbReference>
<dbReference type="PROSITE" id="PS51731">
    <property type="entry name" value="GNAT_NAGS"/>
    <property type="match status" value="1"/>
</dbReference>
<evidence type="ECO:0000313" key="24">
    <source>
        <dbReference type="Proteomes" id="UP000193920"/>
    </source>
</evidence>
<dbReference type="NCBIfam" id="TIGR01850">
    <property type="entry name" value="argC"/>
    <property type="match status" value="1"/>
</dbReference>
<evidence type="ECO:0000256" key="7">
    <source>
        <dbReference type="ARBA" id="ARBA00022571"/>
    </source>
</evidence>
<dbReference type="SUPFAM" id="SSF55347">
    <property type="entry name" value="Glyceraldehyde-3-phosphate dehydrogenase-like, C-terminal domain"/>
    <property type="match status" value="1"/>
</dbReference>
<dbReference type="Gene3D" id="3.40.1160.10">
    <property type="entry name" value="Acetylglutamate kinase-like"/>
    <property type="match status" value="1"/>
</dbReference>
<keyword evidence="13 19" id="KW-0521">NADP</keyword>
<reference evidence="23 24" key="1">
    <citation type="submission" date="2016-08" db="EMBL/GenBank/DDBJ databases">
        <title>A Parts List for Fungal Cellulosomes Revealed by Comparative Genomics.</title>
        <authorList>
            <consortium name="DOE Joint Genome Institute"/>
            <person name="Haitjema C.H."/>
            <person name="Gilmore S.P."/>
            <person name="Henske J.K."/>
            <person name="Solomon K.V."/>
            <person name="De Groot R."/>
            <person name="Kuo A."/>
            <person name="Mondo S.J."/>
            <person name="Salamov A.A."/>
            <person name="Labutti K."/>
            <person name="Zhao Z."/>
            <person name="Chiniquy J."/>
            <person name="Barry K."/>
            <person name="Brewer H.M."/>
            <person name="Purvine S.O."/>
            <person name="Wright A.T."/>
            <person name="Boxma B."/>
            <person name="Van Alen T."/>
            <person name="Hackstein J.H."/>
            <person name="Baker S.E."/>
            <person name="Grigoriev I.V."/>
            <person name="O'Malley M.A."/>
        </authorList>
    </citation>
    <scope>NUCLEOTIDE SEQUENCE [LARGE SCALE GENOMIC DNA]</scope>
    <source>
        <strain evidence="23 24">G1</strain>
    </source>
</reference>
<evidence type="ECO:0000256" key="20">
    <source>
        <dbReference type="PROSITE-ProRule" id="PRU10010"/>
    </source>
</evidence>
<dbReference type="AlphaFoldDB" id="A0A1Y2DU20"/>
<dbReference type="InterPro" id="IPR011241">
    <property type="entry name" value="NAGK/NAGSA"/>
</dbReference>
<dbReference type="GO" id="GO:0005759">
    <property type="term" value="C:mitochondrial matrix"/>
    <property type="evidence" value="ECO:0007669"/>
    <property type="project" value="EnsemblFungi"/>
</dbReference>
<dbReference type="FunFam" id="3.40.630.30:FF:000029">
    <property type="entry name" value="Bifunctional acetylglutamate kinase/N-acetyl-gamma-glutamyl-phosphate reductase"/>
    <property type="match status" value="1"/>
</dbReference>
<dbReference type="GO" id="GO:0003991">
    <property type="term" value="F:acetylglutamate kinase activity"/>
    <property type="evidence" value="ECO:0007669"/>
    <property type="project" value="UniProtKB-EC"/>
</dbReference>
<dbReference type="SUPFAM" id="SSF53633">
    <property type="entry name" value="Carbamate kinase-like"/>
    <property type="match status" value="1"/>
</dbReference>
<dbReference type="Gene3D" id="3.40.630.30">
    <property type="match status" value="1"/>
</dbReference>
<keyword evidence="14" id="KW-0809">Transit peptide</keyword>
<dbReference type="PANTHER" id="PTHR23342:SF0">
    <property type="entry name" value="N-ACETYLGLUTAMATE SYNTHASE, MITOCHONDRIAL"/>
    <property type="match status" value="1"/>
</dbReference>
<keyword evidence="17 19" id="KW-0511">Multifunctional enzyme</keyword>
<dbReference type="Pfam" id="PF00696">
    <property type="entry name" value="AA_kinase"/>
    <property type="match status" value="1"/>
</dbReference>
<keyword evidence="7 19" id="KW-0055">Arginine biosynthesis</keyword>
<evidence type="ECO:0000256" key="5">
    <source>
        <dbReference type="ARBA" id="ARBA00007239"/>
    </source>
</evidence>
<protein>
    <recommendedName>
        <fullName evidence="6">acetylglutamate kinase</fullName>
        <ecNumber evidence="6">2.7.2.8</ecNumber>
    </recommendedName>
</protein>
<dbReference type="Pfam" id="PF22698">
    <property type="entry name" value="Semialdhyde_dhC_1"/>
    <property type="match status" value="1"/>
</dbReference>
<dbReference type="InterPro" id="IPR001048">
    <property type="entry name" value="Asp/Glu/Uridylate_kinase"/>
</dbReference>
<dbReference type="CDD" id="cd24149">
    <property type="entry name" value="AGPR_N_ARG5_6_like"/>
    <property type="match status" value="1"/>
</dbReference>
<dbReference type="InterPro" id="IPR036393">
    <property type="entry name" value="AceGlu_kinase-like_sf"/>
</dbReference>
<sequence length="872" mass="96763">MQSLFNNSLKSYSKSLLTNVAKTTGSSLFASQSITQLKRLSTLNKKTNTLSLKRDYESKANYGKPDSSEKETIVKLLYNIGSRKEVEQYLRHFSSVESQKFAVIKVGGAVLSDELDTLASALVFLNKVGLYPIVVHGAGPQLNSILKNAGIKAHYEDGLRVTDAQTLEIARKVFQNENLKLVEALERLGTKARPINGGVFTAEYLNKEKYQFVGKVTQVNRELIESSIRAGALPILTSLAETPSGQILNVNADTAAGELARVLEPLKIVYINDKGGLFDDKGKKIDVINLDEEYDDLMKQPWVTKGTKLKIQEIRELLIHLPRSSSVSIISADHLHKELFTHSGAGTLIRRGHKIFKETDITKLDVDRLRELLLSNNPEMADGTNSVANYLSGLQKKKAVMYGDEAYEVFAVVSNVGEYPILEELVASESAVLNNVTENIWNIIKKDNPTLVWACYQDDPNKSWYFERCQGSYSLNGRILFWYGIKNVEKVESIINQFKETQKNSAAANTTKSTIGFSSGIRKYSTNAKTTTPTPAQTQSKVPSGARSYSTSAKTKRIGLIGARGYTGRELIKLINGHPNIELAYISSRELNGKVCEYYKKSELRYVNLAPKELAQKKDVDCWIMALPNNVCKPFVESVMTVPKNERPLILDLSADARFNETWQYGLPELVGRDKIRRTRLISNPGCYATGSQLSIAPLLPYIGGQPSIFGVSGYSGAGTKPSPKNDVNNLNNNLIPYALTDHIHEREISYQLKTPVSFMPHVGQFFQGIALTINIPLNIKMTDKDIHEIYVNKYKNDKLVHVFDVGKIPEVKHISGKHHVDIGAFKVHSSGKRVVMVGCIDNLLKGAATQALQNINLALGLEEYAGIPLSD</sequence>
<dbReference type="UniPathway" id="UPA00068">
    <property type="reaction ID" value="UER00107"/>
</dbReference>
<dbReference type="FunFam" id="3.40.1160.10:FF:000046">
    <property type="entry name" value="N-acetylglutamate kinase / N-acetylglutamate synthase"/>
    <property type="match status" value="1"/>
</dbReference>
<comment type="subcellular location">
    <subcellularLocation>
        <location evidence="1 19">Mitochondrion</location>
    </subcellularLocation>
</comment>
<dbReference type="InterPro" id="IPR058924">
    <property type="entry name" value="AGPR_dimerisation_dom"/>
</dbReference>
<keyword evidence="24" id="KW-1185">Reference proteome</keyword>
<evidence type="ECO:0000256" key="10">
    <source>
        <dbReference type="ARBA" id="ARBA00022741"/>
    </source>
</evidence>
<dbReference type="InterPro" id="IPR041734">
    <property type="entry name" value="NAGK-fArgBP"/>
</dbReference>
<evidence type="ECO:0000256" key="2">
    <source>
        <dbReference type="ARBA" id="ARBA00004828"/>
    </source>
</evidence>
<dbReference type="NCBIfam" id="NF003386">
    <property type="entry name" value="PRK04531.1-1"/>
    <property type="match status" value="1"/>
</dbReference>
<evidence type="ECO:0000256" key="14">
    <source>
        <dbReference type="ARBA" id="ARBA00022946"/>
    </source>
</evidence>